<dbReference type="EMBL" id="SKBQ01000073">
    <property type="protein sequence ID" value="TPX08797.1"/>
    <property type="molecule type" value="Genomic_DNA"/>
</dbReference>
<name>A0A507ANB4_9PEZI</name>
<dbReference type="Pfam" id="PF01593">
    <property type="entry name" value="Amino_oxidase"/>
    <property type="match status" value="1"/>
</dbReference>
<dbReference type="SUPFAM" id="SSF54373">
    <property type="entry name" value="FAD-linked reductases, C-terminal domain"/>
    <property type="match status" value="1"/>
</dbReference>
<dbReference type="Gene3D" id="3.90.660.10">
    <property type="match status" value="1"/>
</dbReference>
<keyword evidence="4" id="KW-1185">Reference proteome</keyword>
<dbReference type="InterPro" id="IPR002937">
    <property type="entry name" value="Amino_oxidase"/>
</dbReference>
<evidence type="ECO:0000259" key="2">
    <source>
        <dbReference type="Pfam" id="PF01593"/>
    </source>
</evidence>
<accession>A0A507ANB4</accession>
<feature type="region of interest" description="Disordered" evidence="1">
    <location>
        <begin position="136"/>
        <end position="159"/>
    </location>
</feature>
<dbReference type="GO" id="GO:0006338">
    <property type="term" value="P:chromatin remodeling"/>
    <property type="evidence" value="ECO:0007669"/>
    <property type="project" value="TreeGrafter"/>
</dbReference>
<comment type="caution">
    <text evidence="3">The sequence shown here is derived from an EMBL/GenBank/DDBJ whole genome shotgun (WGS) entry which is preliminary data.</text>
</comment>
<dbReference type="GO" id="GO:0050660">
    <property type="term" value="F:flavin adenine dinucleotide binding"/>
    <property type="evidence" value="ECO:0007669"/>
    <property type="project" value="TreeGrafter"/>
</dbReference>
<dbReference type="GO" id="GO:0003682">
    <property type="term" value="F:chromatin binding"/>
    <property type="evidence" value="ECO:0007669"/>
    <property type="project" value="TreeGrafter"/>
</dbReference>
<evidence type="ECO:0000256" key="1">
    <source>
        <dbReference type="SAM" id="MobiDB-lite"/>
    </source>
</evidence>
<feature type="domain" description="Amine oxidase" evidence="2">
    <location>
        <begin position="18"/>
        <end position="552"/>
    </location>
</feature>
<dbReference type="PANTHER" id="PTHR10742">
    <property type="entry name" value="FLAVIN MONOAMINE OXIDASE"/>
    <property type="match status" value="1"/>
</dbReference>
<dbReference type="SUPFAM" id="SSF51905">
    <property type="entry name" value="FAD/NAD(P)-binding domain"/>
    <property type="match status" value="1"/>
</dbReference>
<dbReference type="GeneID" id="41977184"/>
<sequence length="577" mass="62796">MEKTNTDKIHVGIVGAGISGLRCADILLAHGFQVTILEARDRIGGRICQSEELGYTVDIGDHQSGPNWIHTWDSGEVHPIYHLAQQTGTPLHRWNSKQLLFDSEGRRLPDELTDRLSTLLWEVIEEAFEYSAKAAGRVGGGDGATEGRGDGKPPKRWPSTIPADQSLYDFVKKRAAELLPDEGERRLLVQMSEMWGAYVGEPVWTQSLRFAWMEECCGGGESFTFGVYLDVRMLTSIKEEMFVESNYSAILQRIAAPALAGATIKLNTMVTGITTSTRASQENSGAAREQRAVSVSTADGTSTVFDELVVTAPLGWLKRNHERVFSPPLPPRLSSAIANLGLSILEKVFITFPSAFWVSAAASASAAAGQGQDDDDDDPFPSYTNWLSPAYADDTNPHLWPQEIWNLAAFAAPNRHPTMLFYLYGDCSRHVAGIVADTTPAAAGPQRRRYELLDAFFRPYYSRLPGFDPSSADCAPSAILATAWQRDELSGGASYCNFPAGIEAADEDVLAIREGCGEGRALWFCGEHAAPFEECGTVAGAYLSGEAVGRRIVGVRGLEKMEGGEEEEEEGRAGVMA</sequence>
<dbReference type="PRINTS" id="PR00419">
    <property type="entry name" value="ADXRDTASE"/>
</dbReference>
<dbReference type="OrthoDB" id="5046242at2759"/>
<gene>
    <name evidence="3" type="ORF">E0L32_009737</name>
</gene>
<organism evidence="3 4">
    <name type="scientific">Thyridium curvatum</name>
    <dbReference type="NCBI Taxonomy" id="1093900"/>
    <lineage>
        <taxon>Eukaryota</taxon>
        <taxon>Fungi</taxon>
        <taxon>Dikarya</taxon>
        <taxon>Ascomycota</taxon>
        <taxon>Pezizomycotina</taxon>
        <taxon>Sordariomycetes</taxon>
        <taxon>Sordariomycetidae</taxon>
        <taxon>Thyridiales</taxon>
        <taxon>Thyridiaceae</taxon>
        <taxon>Thyridium</taxon>
    </lineage>
</organism>
<proteinExistence type="predicted"/>
<reference evidence="3 4" key="1">
    <citation type="submission" date="2019-06" db="EMBL/GenBank/DDBJ databases">
        <title>Draft genome sequence of the filamentous fungus Phialemoniopsis curvata isolated from diesel fuel.</title>
        <authorList>
            <person name="Varaljay V.A."/>
            <person name="Lyon W.J."/>
            <person name="Crouch A.L."/>
            <person name="Drake C.E."/>
            <person name="Hollomon J.M."/>
            <person name="Nadeau L.J."/>
            <person name="Nunn H.S."/>
            <person name="Stevenson B.S."/>
            <person name="Bojanowski C.L."/>
            <person name="Crookes-Goodson W.J."/>
        </authorList>
    </citation>
    <scope>NUCLEOTIDE SEQUENCE [LARGE SCALE GENOMIC DNA]</scope>
    <source>
        <strain evidence="3 4">D216</strain>
    </source>
</reference>
<dbReference type="Proteomes" id="UP000319257">
    <property type="component" value="Unassembled WGS sequence"/>
</dbReference>
<dbReference type="RefSeq" id="XP_030990508.1">
    <property type="nucleotide sequence ID" value="XM_031144733.1"/>
</dbReference>
<evidence type="ECO:0000313" key="3">
    <source>
        <dbReference type="EMBL" id="TPX08797.1"/>
    </source>
</evidence>
<dbReference type="InParanoid" id="A0A507ANB4"/>
<evidence type="ECO:0000313" key="4">
    <source>
        <dbReference type="Proteomes" id="UP000319257"/>
    </source>
</evidence>
<protein>
    <recommendedName>
        <fullName evidence="2">Amine oxidase domain-containing protein</fullName>
    </recommendedName>
</protein>
<dbReference type="Gene3D" id="3.50.50.60">
    <property type="entry name" value="FAD/NAD(P)-binding domain"/>
    <property type="match status" value="1"/>
</dbReference>
<dbReference type="InterPro" id="IPR036188">
    <property type="entry name" value="FAD/NAD-bd_sf"/>
</dbReference>
<dbReference type="AlphaFoldDB" id="A0A507ANB4"/>
<dbReference type="FunCoup" id="A0A507ANB4">
    <property type="interactions" value="368"/>
</dbReference>
<dbReference type="InterPro" id="IPR050281">
    <property type="entry name" value="Flavin_monoamine_oxidase"/>
</dbReference>
<dbReference type="GO" id="GO:0016491">
    <property type="term" value="F:oxidoreductase activity"/>
    <property type="evidence" value="ECO:0007669"/>
    <property type="project" value="InterPro"/>
</dbReference>
<dbReference type="STRING" id="1093900.A0A507ANB4"/>
<dbReference type="PANTHER" id="PTHR10742:SF414">
    <property type="entry name" value="CONTAINING AMINE OXIDASE, PUTATIVE (AFU_ORTHOLOGUE AFUA_3G12150)-RELATED"/>
    <property type="match status" value="1"/>
</dbReference>